<feature type="region of interest" description="Disordered" evidence="1">
    <location>
        <begin position="118"/>
        <end position="201"/>
    </location>
</feature>
<feature type="domain" description="DUF3152" evidence="3">
    <location>
        <begin position="181"/>
        <end position="340"/>
    </location>
</feature>
<feature type="compositionally biased region" description="Basic residues" evidence="1">
    <location>
        <begin position="77"/>
        <end position="88"/>
    </location>
</feature>
<reference evidence="5" key="1">
    <citation type="journal article" date="2019" name="Int. J. Syst. Evol. Microbiol.">
        <title>The Global Catalogue of Microorganisms (GCM) 10K type strain sequencing project: providing services to taxonomists for standard genome sequencing and annotation.</title>
        <authorList>
            <consortium name="The Broad Institute Genomics Platform"/>
            <consortium name="The Broad Institute Genome Sequencing Center for Infectious Disease"/>
            <person name="Wu L."/>
            <person name="Ma J."/>
        </authorList>
    </citation>
    <scope>NUCLEOTIDE SEQUENCE [LARGE SCALE GENOMIC DNA]</scope>
    <source>
        <strain evidence="5">JCM 4602</strain>
    </source>
</reference>
<evidence type="ECO:0000256" key="1">
    <source>
        <dbReference type="SAM" id="MobiDB-lite"/>
    </source>
</evidence>
<feature type="transmembrane region" description="Helical" evidence="2">
    <location>
        <begin position="93"/>
        <end position="112"/>
    </location>
</feature>
<keyword evidence="5" id="KW-1185">Reference proteome</keyword>
<protein>
    <recommendedName>
        <fullName evidence="3">DUF3152 domain-containing protein</fullName>
    </recommendedName>
</protein>
<dbReference type="Proteomes" id="UP000624183">
    <property type="component" value="Unassembled WGS sequence"/>
</dbReference>
<sequence length="365" mass="37878">MGRGRLVTRRRTTGTLPPAYGEPVRDEDTFRLRVPPPRAPGPAGNGSPPPARSGPGAPSGSASRSRSRPASAPRSRSAARSRVRRRQRNRRRVLSLAVLVLAVVAGAALLVGRPWRHGGGPADAAPDPSRTAPAGGPDNASEPLEDAPEPTPPPTPTPTPSASAGADASGEGDALGPEDIPASGPGTFTVARAGVTPKGRGSAYRVEVENGIGVDPDRAAADIAAVLADPRGWSHGGERSFRQVADGSAGLVIRIATPATTDRECGAYGLKTRGEVNCRGGEKVMVNLKRWQLGSPQFDGPVSEYRALIVNHEVGHWLGRGHETCPGKGRPAPAMMQQIDGLKGCVANAWPYDAKGRYLGGPKVP</sequence>
<comment type="caution">
    <text evidence="4">The sequence shown here is derived from an EMBL/GenBank/DDBJ whole genome shotgun (WGS) entry which is preliminary data.</text>
</comment>
<feature type="compositionally biased region" description="Low complexity" evidence="1">
    <location>
        <begin position="53"/>
        <end position="76"/>
    </location>
</feature>
<gene>
    <name evidence="4" type="ORF">GCM10010328_12250</name>
</gene>
<feature type="compositionally biased region" description="Basic residues" evidence="1">
    <location>
        <begin position="1"/>
        <end position="12"/>
    </location>
</feature>
<feature type="compositionally biased region" description="Low complexity" evidence="1">
    <location>
        <begin position="160"/>
        <end position="174"/>
    </location>
</feature>
<name>A0ABQ3BH70_9ACTN</name>
<accession>A0ABQ3BH70</accession>
<evidence type="ECO:0000259" key="3">
    <source>
        <dbReference type="Pfam" id="PF11350"/>
    </source>
</evidence>
<dbReference type="Pfam" id="PF11350">
    <property type="entry name" value="DUF3152"/>
    <property type="match status" value="1"/>
</dbReference>
<evidence type="ECO:0000256" key="2">
    <source>
        <dbReference type="SAM" id="Phobius"/>
    </source>
</evidence>
<keyword evidence="2" id="KW-0472">Membrane</keyword>
<evidence type="ECO:0000313" key="4">
    <source>
        <dbReference type="EMBL" id="GGZ39576.1"/>
    </source>
</evidence>
<keyword evidence="2" id="KW-0812">Transmembrane</keyword>
<dbReference type="InterPro" id="IPR022603">
    <property type="entry name" value="DUF3152"/>
</dbReference>
<keyword evidence="2" id="KW-1133">Transmembrane helix</keyword>
<feature type="compositionally biased region" description="Pro residues" evidence="1">
    <location>
        <begin position="149"/>
        <end position="159"/>
    </location>
</feature>
<organism evidence="4 5">
    <name type="scientific">Streptomyces rubiginosohelvolus</name>
    <dbReference type="NCBI Taxonomy" id="67362"/>
    <lineage>
        <taxon>Bacteria</taxon>
        <taxon>Bacillati</taxon>
        <taxon>Actinomycetota</taxon>
        <taxon>Actinomycetes</taxon>
        <taxon>Kitasatosporales</taxon>
        <taxon>Streptomycetaceae</taxon>
        <taxon>Streptomyces</taxon>
    </lineage>
</organism>
<evidence type="ECO:0000313" key="5">
    <source>
        <dbReference type="Proteomes" id="UP000624183"/>
    </source>
</evidence>
<proteinExistence type="predicted"/>
<dbReference type="SUPFAM" id="SSF55486">
    <property type="entry name" value="Metalloproteases ('zincins'), catalytic domain"/>
    <property type="match status" value="1"/>
</dbReference>
<feature type="region of interest" description="Disordered" evidence="1">
    <location>
        <begin position="1"/>
        <end position="88"/>
    </location>
</feature>
<dbReference type="EMBL" id="BMUW01000001">
    <property type="protein sequence ID" value="GGZ39576.1"/>
    <property type="molecule type" value="Genomic_DNA"/>
</dbReference>